<dbReference type="InterPro" id="IPR036866">
    <property type="entry name" value="RibonucZ/Hydroxyglut_hydro"/>
</dbReference>
<keyword evidence="2" id="KW-0378">Hydrolase</keyword>
<dbReference type="EMBL" id="RCZG01000005">
    <property type="protein sequence ID" value="TPG33584.1"/>
    <property type="molecule type" value="Genomic_DNA"/>
</dbReference>
<dbReference type="PANTHER" id="PTHR42951">
    <property type="entry name" value="METALLO-BETA-LACTAMASE DOMAIN-CONTAINING"/>
    <property type="match status" value="1"/>
</dbReference>
<evidence type="ECO:0000259" key="1">
    <source>
        <dbReference type="SMART" id="SM00849"/>
    </source>
</evidence>
<proteinExistence type="predicted"/>
<feature type="domain" description="Metallo-beta-lactamase" evidence="1">
    <location>
        <begin position="21"/>
        <end position="214"/>
    </location>
</feature>
<gene>
    <name evidence="2" type="ORF">EAH80_15005</name>
</gene>
<name>A0A502E886_9MYCO</name>
<reference evidence="2 3" key="1">
    <citation type="journal article" date="2019" name="Environ. Microbiol.">
        <title>Species interactions and distinct microbial communities in high Arctic permafrost affected cryosols are associated with the CH4 and CO2 gas fluxes.</title>
        <authorList>
            <person name="Altshuler I."/>
            <person name="Hamel J."/>
            <person name="Turney S."/>
            <person name="Magnuson E."/>
            <person name="Levesque R."/>
            <person name="Greer C."/>
            <person name="Whyte L.G."/>
        </authorList>
    </citation>
    <scope>NUCLEOTIDE SEQUENCE [LARGE SCALE GENOMIC DNA]</scope>
    <source>
        <strain evidence="2 3">S5.20</strain>
    </source>
</reference>
<protein>
    <submittedName>
        <fullName evidence="2">MBL fold metallo-hydrolase</fullName>
    </submittedName>
</protein>
<comment type="caution">
    <text evidence="2">The sequence shown here is derived from an EMBL/GenBank/DDBJ whole genome shotgun (WGS) entry which is preliminary data.</text>
</comment>
<sequence length="240" mass="25748">MHYAWETPTDGVYRCRLPFLDVTVGLIHGRRGNLLVDCGTTLLEAKSIAEDVKTLTGGAVTHLVMTHDHFDHILGSAGFGDAELYGAPAVGDALTTGLDAVRAHAIGYGADPTELERAIAAVRLPNQLLVHVDVDLGDRVIHVRHPGPGHTDHDLIVVVPPTRPTQRTVVFCGDLVEESADPAISDDSDVPAWPRALDEVLRLGGPDAVYVPGHGAVVDSDFVRAQRDWLARRSTSEPTS</sequence>
<keyword evidence="3" id="KW-1185">Reference proteome</keyword>
<dbReference type="FunFam" id="3.60.15.10:FF:000073">
    <property type="entry name" value="MBL fold metallo-hydrolase"/>
    <property type="match status" value="1"/>
</dbReference>
<evidence type="ECO:0000313" key="3">
    <source>
        <dbReference type="Proteomes" id="UP000320095"/>
    </source>
</evidence>
<dbReference type="SMART" id="SM00849">
    <property type="entry name" value="Lactamase_B"/>
    <property type="match status" value="1"/>
</dbReference>
<evidence type="ECO:0000313" key="2">
    <source>
        <dbReference type="EMBL" id="TPG33584.1"/>
    </source>
</evidence>
<dbReference type="RefSeq" id="WP_140692202.1">
    <property type="nucleotide sequence ID" value="NZ_RCZG01000005.1"/>
</dbReference>
<accession>A0A502E886</accession>
<dbReference type="AlphaFoldDB" id="A0A502E886"/>
<dbReference type="OrthoDB" id="2273115at2"/>
<organism evidence="2 3">
    <name type="scientific">Mycolicibacterium hodleri</name>
    <dbReference type="NCBI Taxonomy" id="49897"/>
    <lineage>
        <taxon>Bacteria</taxon>
        <taxon>Bacillati</taxon>
        <taxon>Actinomycetota</taxon>
        <taxon>Actinomycetes</taxon>
        <taxon>Mycobacteriales</taxon>
        <taxon>Mycobacteriaceae</taxon>
        <taxon>Mycolicibacterium</taxon>
    </lineage>
</organism>
<dbReference type="Proteomes" id="UP000320095">
    <property type="component" value="Unassembled WGS sequence"/>
</dbReference>
<dbReference type="InterPro" id="IPR001279">
    <property type="entry name" value="Metallo-B-lactamas"/>
</dbReference>
<dbReference type="GO" id="GO:0016787">
    <property type="term" value="F:hydrolase activity"/>
    <property type="evidence" value="ECO:0007669"/>
    <property type="project" value="UniProtKB-KW"/>
</dbReference>
<dbReference type="InterPro" id="IPR050855">
    <property type="entry name" value="NDM-1-like"/>
</dbReference>
<dbReference type="SUPFAM" id="SSF56281">
    <property type="entry name" value="Metallo-hydrolase/oxidoreductase"/>
    <property type="match status" value="1"/>
</dbReference>
<dbReference type="Gene3D" id="3.60.15.10">
    <property type="entry name" value="Ribonuclease Z/Hydroxyacylglutathione hydrolase-like"/>
    <property type="match status" value="1"/>
</dbReference>
<dbReference type="PANTHER" id="PTHR42951:SF4">
    <property type="entry name" value="ACYL-COENZYME A THIOESTERASE MBLAC2"/>
    <property type="match status" value="1"/>
</dbReference>
<dbReference type="CDD" id="cd16282">
    <property type="entry name" value="metallo-hydrolase-like_MBL-fold"/>
    <property type="match status" value="1"/>
</dbReference>
<dbReference type="Pfam" id="PF00753">
    <property type="entry name" value="Lactamase_B"/>
    <property type="match status" value="1"/>
</dbReference>